<organism evidence="2 3">
    <name type="scientific">Eleginops maclovinus</name>
    <name type="common">Patagonian blennie</name>
    <name type="synonym">Eleginus maclovinus</name>
    <dbReference type="NCBI Taxonomy" id="56733"/>
    <lineage>
        <taxon>Eukaryota</taxon>
        <taxon>Metazoa</taxon>
        <taxon>Chordata</taxon>
        <taxon>Craniata</taxon>
        <taxon>Vertebrata</taxon>
        <taxon>Euteleostomi</taxon>
        <taxon>Actinopterygii</taxon>
        <taxon>Neopterygii</taxon>
        <taxon>Teleostei</taxon>
        <taxon>Neoteleostei</taxon>
        <taxon>Acanthomorphata</taxon>
        <taxon>Eupercaria</taxon>
        <taxon>Perciformes</taxon>
        <taxon>Notothenioidei</taxon>
        <taxon>Eleginopidae</taxon>
        <taxon>Eleginops</taxon>
    </lineage>
</organism>
<proteinExistence type="predicted"/>
<name>A0AAN7X4J5_ELEMC</name>
<feature type="compositionally biased region" description="Basic and acidic residues" evidence="1">
    <location>
        <begin position="9"/>
        <end position="38"/>
    </location>
</feature>
<sequence>MYTSNSRHLKGESVIYHRESMKQKLENERSPPPLRERMSLTPPHPPGPGASPAQVSKQRCVTSDKKDRSDG</sequence>
<accession>A0AAN7X4J5</accession>
<reference evidence="2 3" key="2">
    <citation type="journal article" date="2023" name="Mol. Biol. Evol.">
        <title>Genomics of Secondarily Temperate Adaptation in the Only Non-Antarctic Icefish.</title>
        <authorList>
            <person name="Rivera-Colon A.G."/>
            <person name="Rayamajhi N."/>
            <person name="Minhas B.F."/>
            <person name="Madrigal G."/>
            <person name="Bilyk K.T."/>
            <person name="Yoon V."/>
            <person name="Hune M."/>
            <person name="Gregory S."/>
            <person name="Cheng C.H.C."/>
            <person name="Catchen J.M."/>
        </authorList>
    </citation>
    <scope>NUCLEOTIDE SEQUENCE [LARGE SCALE GENOMIC DNA]</scope>
    <source>
        <strain evidence="2">JMC-PN-2008</strain>
    </source>
</reference>
<evidence type="ECO:0000256" key="1">
    <source>
        <dbReference type="SAM" id="MobiDB-lite"/>
    </source>
</evidence>
<comment type="caution">
    <text evidence="2">The sequence shown here is derived from an EMBL/GenBank/DDBJ whole genome shotgun (WGS) entry which is preliminary data.</text>
</comment>
<feature type="compositionally biased region" description="Basic and acidic residues" evidence="1">
    <location>
        <begin position="62"/>
        <end position="71"/>
    </location>
</feature>
<protein>
    <submittedName>
        <fullName evidence="2">Uncharacterized protein</fullName>
    </submittedName>
</protein>
<feature type="region of interest" description="Disordered" evidence="1">
    <location>
        <begin position="1"/>
        <end position="71"/>
    </location>
</feature>
<dbReference type="Proteomes" id="UP001346869">
    <property type="component" value="Unassembled WGS sequence"/>
</dbReference>
<gene>
    <name evidence="2" type="ORF">PBY51_004956</name>
</gene>
<evidence type="ECO:0000313" key="3">
    <source>
        <dbReference type="Proteomes" id="UP001346869"/>
    </source>
</evidence>
<keyword evidence="3" id="KW-1185">Reference proteome</keyword>
<dbReference type="EMBL" id="JAUZQC010000018">
    <property type="protein sequence ID" value="KAK5854792.1"/>
    <property type="molecule type" value="Genomic_DNA"/>
</dbReference>
<dbReference type="AlphaFoldDB" id="A0AAN7X4J5"/>
<reference evidence="2 3" key="1">
    <citation type="journal article" date="2023" name="Genes (Basel)">
        <title>Chromosome-Level Genome Assembly and Circadian Gene Repertoire of the Patagonia Blennie Eleginops maclovinus-The Closest Ancestral Proxy of Antarctic Cryonotothenioids.</title>
        <authorList>
            <person name="Cheng C.C."/>
            <person name="Rivera-Colon A.G."/>
            <person name="Minhas B.F."/>
            <person name="Wilson L."/>
            <person name="Rayamajhi N."/>
            <person name="Vargas-Chacoff L."/>
            <person name="Catchen J.M."/>
        </authorList>
    </citation>
    <scope>NUCLEOTIDE SEQUENCE [LARGE SCALE GENOMIC DNA]</scope>
    <source>
        <strain evidence="2">JMC-PN-2008</strain>
    </source>
</reference>
<evidence type="ECO:0000313" key="2">
    <source>
        <dbReference type="EMBL" id="KAK5854792.1"/>
    </source>
</evidence>